<evidence type="ECO:0000259" key="10">
    <source>
        <dbReference type="PROSITE" id="PS51767"/>
    </source>
</evidence>
<dbReference type="InterPro" id="IPR034161">
    <property type="entry name" value="Pepsin-like_plant"/>
</dbReference>
<dbReference type="GO" id="GO:0006508">
    <property type="term" value="P:proteolysis"/>
    <property type="evidence" value="ECO:0007669"/>
    <property type="project" value="UniProtKB-KW"/>
</dbReference>
<evidence type="ECO:0000256" key="3">
    <source>
        <dbReference type="ARBA" id="ARBA00022525"/>
    </source>
</evidence>
<keyword evidence="5 9" id="KW-0732">Signal</keyword>
<evidence type="ECO:0000313" key="12">
    <source>
        <dbReference type="Proteomes" id="UP001386955"/>
    </source>
</evidence>
<dbReference type="FunFam" id="2.40.70.10:FF:000016">
    <property type="entry name" value="Probable aspartic protease At2g35615"/>
    <property type="match status" value="1"/>
</dbReference>
<dbReference type="InterPro" id="IPR032799">
    <property type="entry name" value="TAXi_C"/>
</dbReference>
<dbReference type="Pfam" id="PF14541">
    <property type="entry name" value="TAXi_C"/>
    <property type="match status" value="1"/>
</dbReference>
<dbReference type="AlphaFoldDB" id="A0AAN9STQ7"/>
<comment type="caution">
    <text evidence="11">The sequence shown here is derived from an EMBL/GenBank/DDBJ whole genome shotgun (WGS) entry which is preliminary data.</text>
</comment>
<sequence length="427" mass="46985">MANLLYFHLCRFVVYTFLCQTTIRAYNTGLSVELIHKNSPKSPFYKSNNKLYMHNRRDSFYRVPNKSYPLNGPFTRVTSNNGDYLMKLSLGTPPVDVYGLVDTGSDLVWAQCIPCQGCYKQKNPMFDPKRSKTYTPSPCDSKECNSLIEHSCSPQKMCTYTYPYGDNSVTEGLLSRETVTFSSTNGKPVVVEGIIFGCGHNNTGSFNENDMGIIGLGGGPLSLVSQIGKLYGSKSFSQCLVPFRTDPHTSGTISFGDASDVSGEGVATTPLLSKAGLPYYLVTLEGISVGDKFVPLNFSNKGNIMIDSGTPATYLPPEFYDRLVQELKKQISLPPIRDDPSLGTQLCYKSETNLEGPILTAHFEGADVKLMPIQTFIPPKDGVFCFAMAGTTDGLYIFGNFAQSNILIGFDLDRRTVSFKPTDCTKQ</sequence>
<keyword evidence="3" id="KW-0964">Secreted</keyword>
<proteinExistence type="inferred from homology"/>
<keyword evidence="4" id="KW-0645">Protease</keyword>
<dbReference type="GO" id="GO:0004190">
    <property type="term" value="F:aspartic-type endopeptidase activity"/>
    <property type="evidence" value="ECO:0007669"/>
    <property type="project" value="UniProtKB-KW"/>
</dbReference>
<dbReference type="InterPro" id="IPR033121">
    <property type="entry name" value="PEPTIDASE_A1"/>
</dbReference>
<evidence type="ECO:0000256" key="9">
    <source>
        <dbReference type="SAM" id="SignalP"/>
    </source>
</evidence>
<reference evidence="11 12" key="1">
    <citation type="submission" date="2024-01" db="EMBL/GenBank/DDBJ databases">
        <title>The genomes of 5 underutilized Papilionoideae crops provide insights into root nodulation and disease resistanc.</title>
        <authorList>
            <person name="Jiang F."/>
        </authorList>
    </citation>
    <scope>NUCLEOTIDE SEQUENCE [LARGE SCALE GENOMIC DNA]</scope>
    <source>
        <strain evidence="11">DUOXIRENSHENG_FW03</strain>
        <tissue evidence="11">Leaves</tissue>
    </source>
</reference>
<evidence type="ECO:0000256" key="1">
    <source>
        <dbReference type="ARBA" id="ARBA00004613"/>
    </source>
</evidence>
<dbReference type="PROSITE" id="PS51767">
    <property type="entry name" value="PEPTIDASE_A1"/>
    <property type="match status" value="1"/>
</dbReference>
<gene>
    <name evidence="11" type="ORF">VNO78_07614</name>
</gene>
<organism evidence="11 12">
    <name type="scientific">Psophocarpus tetragonolobus</name>
    <name type="common">Winged bean</name>
    <name type="synonym">Dolichos tetragonolobus</name>
    <dbReference type="NCBI Taxonomy" id="3891"/>
    <lineage>
        <taxon>Eukaryota</taxon>
        <taxon>Viridiplantae</taxon>
        <taxon>Streptophyta</taxon>
        <taxon>Embryophyta</taxon>
        <taxon>Tracheophyta</taxon>
        <taxon>Spermatophyta</taxon>
        <taxon>Magnoliopsida</taxon>
        <taxon>eudicotyledons</taxon>
        <taxon>Gunneridae</taxon>
        <taxon>Pentapetalae</taxon>
        <taxon>rosids</taxon>
        <taxon>fabids</taxon>
        <taxon>Fabales</taxon>
        <taxon>Fabaceae</taxon>
        <taxon>Papilionoideae</taxon>
        <taxon>50 kb inversion clade</taxon>
        <taxon>NPAAA clade</taxon>
        <taxon>indigoferoid/millettioid clade</taxon>
        <taxon>Phaseoleae</taxon>
        <taxon>Psophocarpus</taxon>
    </lineage>
</organism>
<dbReference type="Pfam" id="PF14543">
    <property type="entry name" value="TAXi_N"/>
    <property type="match status" value="1"/>
</dbReference>
<dbReference type="SUPFAM" id="SSF50630">
    <property type="entry name" value="Acid proteases"/>
    <property type="match status" value="1"/>
</dbReference>
<dbReference type="EMBL" id="JAYMYS010000002">
    <property type="protein sequence ID" value="KAK7406001.1"/>
    <property type="molecule type" value="Genomic_DNA"/>
</dbReference>
<evidence type="ECO:0000256" key="6">
    <source>
        <dbReference type="ARBA" id="ARBA00022750"/>
    </source>
</evidence>
<dbReference type="InterPro" id="IPR021109">
    <property type="entry name" value="Peptidase_aspartic_dom_sf"/>
</dbReference>
<keyword evidence="6" id="KW-0064">Aspartyl protease</keyword>
<dbReference type="PANTHER" id="PTHR47967:SF86">
    <property type="entry name" value="EUKARYOTIC ASPARTYL PROTEASE FAMILY PROTEIN"/>
    <property type="match status" value="1"/>
</dbReference>
<name>A0AAN9STQ7_PSOTE</name>
<evidence type="ECO:0000256" key="8">
    <source>
        <dbReference type="ARBA" id="ARBA00023180"/>
    </source>
</evidence>
<dbReference type="InterPro" id="IPR032861">
    <property type="entry name" value="TAXi_N"/>
</dbReference>
<comment type="similarity">
    <text evidence="2">Belongs to the peptidase A1 family.</text>
</comment>
<feature type="chain" id="PRO_5042838051" description="Peptidase A1 domain-containing protein" evidence="9">
    <location>
        <begin position="26"/>
        <end position="427"/>
    </location>
</feature>
<dbReference type="Gene3D" id="2.40.70.10">
    <property type="entry name" value="Acid Proteases"/>
    <property type="match status" value="2"/>
</dbReference>
<evidence type="ECO:0000256" key="2">
    <source>
        <dbReference type="ARBA" id="ARBA00007447"/>
    </source>
</evidence>
<dbReference type="PANTHER" id="PTHR47967">
    <property type="entry name" value="OS07G0603500 PROTEIN-RELATED"/>
    <property type="match status" value="1"/>
</dbReference>
<dbReference type="InterPro" id="IPR051708">
    <property type="entry name" value="Plant_Aspart_Prot_A1"/>
</dbReference>
<dbReference type="CDD" id="cd05476">
    <property type="entry name" value="pepsin_A_like_plant"/>
    <property type="match status" value="1"/>
</dbReference>
<feature type="signal peptide" evidence="9">
    <location>
        <begin position="1"/>
        <end position="25"/>
    </location>
</feature>
<keyword evidence="12" id="KW-1185">Reference proteome</keyword>
<evidence type="ECO:0000256" key="7">
    <source>
        <dbReference type="ARBA" id="ARBA00022801"/>
    </source>
</evidence>
<keyword evidence="7" id="KW-0378">Hydrolase</keyword>
<dbReference type="GO" id="GO:0005576">
    <property type="term" value="C:extracellular region"/>
    <property type="evidence" value="ECO:0007669"/>
    <property type="project" value="UniProtKB-SubCell"/>
</dbReference>
<dbReference type="Proteomes" id="UP001386955">
    <property type="component" value="Unassembled WGS sequence"/>
</dbReference>
<evidence type="ECO:0000256" key="5">
    <source>
        <dbReference type="ARBA" id="ARBA00022729"/>
    </source>
</evidence>
<accession>A0AAN9STQ7</accession>
<protein>
    <recommendedName>
        <fullName evidence="10">Peptidase A1 domain-containing protein</fullName>
    </recommendedName>
</protein>
<dbReference type="FunFam" id="2.40.70.10:FF:000050">
    <property type="entry name" value="Aspartic proteinase CDR1"/>
    <property type="match status" value="1"/>
</dbReference>
<comment type="subcellular location">
    <subcellularLocation>
        <location evidence="1">Secreted</location>
    </subcellularLocation>
</comment>
<keyword evidence="8" id="KW-0325">Glycoprotein</keyword>
<evidence type="ECO:0000256" key="4">
    <source>
        <dbReference type="ARBA" id="ARBA00022670"/>
    </source>
</evidence>
<evidence type="ECO:0000313" key="11">
    <source>
        <dbReference type="EMBL" id="KAK7406001.1"/>
    </source>
</evidence>
<feature type="domain" description="Peptidase A1" evidence="10">
    <location>
        <begin position="84"/>
        <end position="420"/>
    </location>
</feature>